<protein>
    <submittedName>
        <fullName evidence="2">PadR family transcriptional regulator</fullName>
    </submittedName>
</protein>
<reference evidence="3" key="1">
    <citation type="submission" date="2018-04" db="EMBL/GenBank/DDBJ databases">
        <authorList>
            <person name="Liu S."/>
            <person name="Wang Z."/>
            <person name="Li J."/>
        </authorList>
    </citation>
    <scope>NUCLEOTIDE SEQUENCE [LARGE SCALE GENOMIC DNA]</scope>
    <source>
        <strain evidence="3">S1194</strain>
    </source>
</reference>
<dbReference type="Proteomes" id="UP000244978">
    <property type="component" value="Unassembled WGS sequence"/>
</dbReference>
<dbReference type="InterPro" id="IPR036390">
    <property type="entry name" value="WH_DNA-bd_sf"/>
</dbReference>
<evidence type="ECO:0000259" key="1">
    <source>
        <dbReference type="Pfam" id="PF03551"/>
    </source>
</evidence>
<dbReference type="AlphaFoldDB" id="A0A2U1SZC7"/>
<feature type="domain" description="Transcription regulator PadR N-terminal" evidence="1">
    <location>
        <begin position="20"/>
        <end position="92"/>
    </location>
</feature>
<accession>A0A2U1SZC7</accession>
<evidence type="ECO:0000313" key="2">
    <source>
        <dbReference type="EMBL" id="PWB96984.1"/>
    </source>
</evidence>
<dbReference type="PANTHER" id="PTHR33169">
    <property type="entry name" value="PADR-FAMILY TRANSCRIPTIONAL REGULATOR"/>
    <property type="match status" value="1"/>
</dbReference>
<organism evidence="2 3">
    <name type="scientific">Homoserinimonas hongtaonis</name>
    <dbReference type="NCBI Taxonomy" id="2079791"/>
    <lineage>
        <taxon>Bacteria</taxon>
        <taxon>Bacillati</taxon>
        <taxon>Actinomycetota</taxon>
        <taxon>Actinomycetes</taxon>
        <taxon>Micrococcales</taxon>
        <taxon>Microbacteriaceae</taxon>
        <taxon>Homoserinimonas</taxon>
    </lineage>
</organism>
<dbReference type="EMBL" id="QEEX01000001">
    <property type="protein sequence ID" value="PWB96984.1"/>
    <property type="molecule type" value="Genomic_DNA"/>
</dbReference>
<evidence type="ECO:0000313" key="3">
    <source>
        <dbReference type="Proteomes" id="UP000244978"/>
    </source>
</evidence>
<keyword evidence="3" id="KW-1185">Reference proteome</keyword>
<sequence length="117" mass="12945">MNDDSEWPTDWLRAVLSPAVLRVLADGPTYGYAISARLEAAGFGKVKGGTLYPLLGRLEVADLVRTEWRAGEAGPGRKYYELTPGGKASLAEQAERWTRFVTVTELHLQPTTEEQHD</sequence>
<dbReference type="SUPFAM" id="SSF46785">
    <property type="entry name" value="Winged helix' DNA-binding domain"/>
    <property type="match status" value="1"/>
</dbReference>
<dbReference type="InterPro" id="IPR036388">
    <property type="entry name" value="WH-like_DNA-bd_sf"/>
</dbReference>
<proteinExistence type="predicted"/>
<dbReference type="Gene3D" id="1.10.10.10">
    <property type="entry name" value="Winged helix-like DNA-binding domain superfamily/Winged helix DNA-binding domain"/>
    <property type="match status" value="1"/>
</dbReference>
<gene>
    <name evidence="2" type="ORF">DF220_03375</name>
</gene>
<dbReference type="RefSeq" id="WP_108996991.1">
    <property type="nucleotide sequence ID" value="NZ_QEEX01000001.1"/>
</dbReference>
<dbReference type="InterPro" id="IPR052509">
    <property type="entry name" value="Metal_resp_DNA-bind_regulator"/>
</dbReference>
<comment type="caution">
    <text evidence="2">The sequence shown here is derived from an EMBL/GenBank/DDBJ whole genome shotgun (WGS) entry which is preliminary data.</text>
</comment>
<name>A0A2U1SZC7_9MICO</name>
<dbReference type="PANTHER" id="PTHR33169:SF14">
    <property type="entry name" value="TRANSCRIPTIONAL REGULATOR RV3488"/>
    <property type="match status" value="1"/>
</dbReference>
<dbReference type="Pfam" id="PF03551">
    <property type="entry name" value="PadR"/>
    <property type="match status" value="1"/>
</dbReference>
<dbReference type="InterPro" id="IPR005149">
    <property type="entry name" value="Tscrpt_reg_PadR_N"/>
</dbReference>